<dbReference type="PIRSF" id="PIRSF001112">
    <property type="entry name" value="Epoxide_hydrolase"/>
    <property type="match status" value="1"/>
</dbReference>
<dbReference type="PANTHER" id="PTHR21661">
    <property type="entry name" value="EPOXIDE HYDROLASE 1-RELATED"/>
    <property type="match status" value="1"/>
</dbReference>
<dbReference type="InterPro" id="IPR000639">
    <property type="entry name" value="Epox_hydrolase-like"/>
</dbReference>
<dbReference type="InterPro" id="IPR010497">
    <property type="entry name" value="Epoxide_hydro_N"/>
</dbReference>
<feature type="active site" description="Proton donor" evidence="4">
    <location>
        <position position="310"/>
    </location>
</feature>
<comment type="caution">
    <text evidence="6">The sequence shown here is derived from an EMBL/GenBank/DDBJ whole genome shotgun (WGS) entry which is preliminary data.</text>
</comment>
<dbReference type="AlphaFoldDB" id="A0A4V3YY38"/>
<evidence type="ECO:0000259" key="5">
    <source>
        <dbReference type="Pfam" id="PF06441"/>
    </source>
</evidence>
<protein>
    <submittedName>
        <fullName evidence="6">Epoxide hydrolase</fullName>
    </submittedName>
</protein>
<evidence type="ECO:0000256" key="4">
    <source>
        <dbReference type="PIRSR" id="PIRSR001112-1"/>
    </source>
</evidence>
<evidence type="ECO:0000313" key="6">
    <source>
        <dbReference type="EMBL" id="THJ37572.1"/>
    </source>
</evidence>
<dbReference type="SUPFAM" id="SSF53474">
    <property type="entry name" value="alpha/beta-Hydrolases"/>
    <property type="match status" value="1"/>
</dbReference>
<dbReference type="Gene3D" id="3.40.50.1820">
    <property type="entry name" value="alpha/beta hydrolase"/>
    <property type="match status" value="1"/>
</dbReference>
<evidence type="ECO:0000313" key="7">
    <source>
        <dbReference type="Proteomes" id="UP000305282"/>
    </source>
</evidence>
<evidence type="ECO:0000256" key="1">
    <source>
        <dbReference type="ARBA" id="ARBA00010088"/>
    </source>
</evidence>
<keyword evidence="7" id="KW-1185">Reference proteome</keyword>
<dbReference type="Pfam" id="PF06441">
    <property type="entry name" value="EHN"/>
    <property type="match status" value="1"/>
</dbReference>
<dbReference type="GO" id="GO:0097176">
    <property type="term" value="P:epoxide metabolic process"/>
    <property type="evidence" value="ECO:0007669"/>
    <property type="project" value="TreeGrafter"/>
</dbReference>
<reference evidence="6 7" key="1">
    <citation type="submission" date="2019-04" db="EMBL/GenBank/DDBJ databases">
        <title>Draft genome sequences for three unisolated Alnus-infective Frankia Sp+ strains, AgTrS, AiOr and AvVan, the first sequenced Frankia strains able to sporulate in-planta.</title>
        <authorList>
            <person name="Bethencourt L."/>
            <person name="Vautrin F."/>
            <person name="Taib N."/>
            <person name="Dubost A."/>
            <person name="Castro-Garcia L."/>
            <person name="Imbaud O."/>
            <person name="Abrouk D."/>
            <person name="Fournier P."/>
            <person name="Briolay J."/>
            <person name="Nguyen A."/>
            <person name="Normand P."/>
            <person name="Fernandez M.P."/>
            <person name="Brochier-Armanet C."/>
            <person name="Herrera-Belaroussi A."/>
        </authorList>
    </citation>
    <scope>NUCLEOTIDE SEQUENCE [LARGE SCALE GENOMIC DNA]</scope>
    <source>
        <strain evidence="6 7">AvVan</strain>
    </source>
</reference>
<feature type="active site" description="Nucleophile" evidence="4">
    <location>
        <position position="182"/>
    </location>
</feature>
<dbReference type="PANTHER" id="PTHR21661:SF35">
    <property type="entry name" value="EPOXIDE HYDROLASE"/>
    <property type="match status" value="1"/>
</dbReference>
<keyword evidence="3 6" id="KW-0378">Hydrolase</keyword>
<dbReference type="InterPro" id="IPR029058">
    <property type="entry name" value="AB_hydrolase_fold"/>
</dbReference>
<gene>
    <name evidence="6" type="ORF">E7Y31_21150</name>
</gene>
<feature type="active site" description="Proton acceptor" evidence="4">
    <location>
        <position position="364"/>
    </location>
</feature>
<evidence type="ECO:0000256" key="3">
    <source>
        <dbReference type="ARBA" id="ARBA00022801"/>
    </source>
</evidence>
<dbReference type="PRINTS" id="PR00412">
    <property type="entry name" value="EPOXHYDRLASE"/>
</dbReference>
<dbReference type="OrthoDB" id="27092at2"/>
<sequence length="393" mass="43194">MPQTDSSPQPFTVRTDQAVLDDLGDRLRRTRWTGQIPGTGWEYGTDLAYLRDLCEYWADGFDWRAAEARINRCPHVLTTVDGTPVHAIHARSPHPGAVPLLLIHGWPGSVIEFLDVIDRLVDPPAHGGDPAEAFHVVCPSLPGYGWSGPTREGGWHIRRAADALVELMARLGYQRFAAQGGDWGGIAASLLGAHHPDRLLAIHFNLVLAPPPDEATMAALSATERAAMDSVARFTQTETGYQAIQGTKPQTLAHGLADSPAGLAGWIVEKFRAWSDCDGDVEKAISRDDLLTNITTYWVTGTIGSSVRLYRESMRAGLFDAPDRPVTVPTGVAVYPREIFTPPRRCVEAHYDLRYWHELPRGGHFAALEQPELFAEDVRAFFRSLRGGGHEIG</sequence>
<keyword evidence="2" id="KW-0058">Aromatic hydrocarbons catabolism</keyword>
<organism evidence="6 7">
    <name type="scientific">Candidatus Frankia alpina</name>
    <dbReference type="NCBI Taxonomy" id="2699483"/>
    <lineage>
        <taxon>Bacteria</taxon>
        <taxon>Bacillati</taxon>
        <taxon>Actinomycetota</taxon>
        <taxon>Actinomycetes</taxon>
        <taxon>Frankiales</taxon>
        <taxon>Frankiaceae</taxon>
        <taxon>Frankia</taxon>
    </lineage>
</organism>
<feature type="domain" description="Epoxide hydrolase N-terminal" evidence="5">
    <location>
        <begin position="8"/>
        <end position="113"/>
    </location>
</feature>
<proteinExistence type="inferred from homology"/>
<dbReference type="InterPro" id="IPR016292">
    <property type="entry name" value="Epoxide_hydrolase"/>
</dbReference>
<dbReference type="Proteomes" id="UP000305282">
    <property type="component" value="Unassembled WGS sequence"/>
</dbReference>
<dbReference type="EMBL" id="SSXH01000823">
    <property type="protein sequence ID" value="THJ37572.1"/>
    <property type="molecule type" value="Genomic_DNA"/>
</dbReference>
<name>A0A4V3YY38_9ACTN</name>
<dbReference type="GO" id="GO:0004301">
    <property type="term" value="F:epoxide hydrolase activity"/>
    <property type="evidence" value="ECO:0007669"/>
    <property type="project" value="TreeGrafter"/>
</dbReference>
<dbReference type="RefSeq" id="WP_136449506.1">
    <property type="nucleotide sequence ID" value="NZ_CADCWT010000099.1"/>
</dbReference>
<comment type="similarity">
    <text evidence="1">Belongs to the peptidase S33 family.</text>
</comment>
<evidence type="ECO:0000256" key="2">
    <source>
        <dbReference type="ARBA" id="ARBA00022797"/>
    </source>
</evidence>
<accession>A0A4V3YY38</accession>